<dbReference type="InterPro" id="IPR039421">
    <property type="entry name" value="Type_1_exporter"/>
</dbReference>
<dbReference type="InterPro" id="IPR003439">
    <property type="entry name" value="ABC_transporter-like_ATP-bd"/>
</dbReference>
<dbReference type="EMBL" id="LXJU01000005">
    <property type="protein sequence ID" value="OGE54688.1"/>
    <property type="molecule type" value="Genomic_DNA"/>
</dbReference>
<proteinExistence type="predicted"/>
<name>A0A1F5LNA4_PENAI</name>
<dbReference type="GO" id="GO:0042626">
    <property type="term" value="F:ATPase-coupled transmembrane transporter activity"/>
    <property type="evidence" value="ECO:0007669"/>
    <property type="project" value="TreeGrafter"/>
</dbReference>
<dbReference type="GO" id="GO:0005524">
    <property type="term" value="F:ATP binding"/>
    <property type="evidence" value="ECO:0007669"/>
    <property type="project" value="InterPro"/>
</dbReference>
<dbReference type="SUPFAM" id="SSF52540">
    <property type="entry name" value="P-loop containing nucleoside triphosphate hydrolases"/>
    <property type="match status" value="1"/>
</dbReference>
<dbReference type="GO" id="GO:0016020">
    <property type="term" value="C:membrane"/>
    <property type="evidence" value="ECO:0007669"/>
    <property type="project" value="TreeGrafter"/>
</dbReference>
<evidence type="ECO:0000313" key="2">
    <source>
        <dbReference type="EMBL" id="OGE54688.1"/>
    </source>
</evidence>
<dbReference type="PANTHER" id="PTHR24221:SF641">
    <property type="entry name" value="ABC MULTIDRUG TRANSPORTER MDR4"/>
    <property type="match status" value="1"/>
</dbReference>
<keyword evidence="3" id="KW-1185">Reference proteome</keyword>
<dbReference type="OrthoDB" id="6500128at2759"/>
<feature type="domain" description="ABC transporter" evidence="1">
    <location>
        <begin position="54"/>
        <end position="139"/>
    </location>
</feature>
<evidence type="ECO:0000259" key="1">
    <source>
        <dbReference type="Pfam" id="PF00005"/>
    </source>
</evidence>
<accession>A0A1F5LNA4</accession>
<dbReference type="GO" id="GO:0016887">
    <property type="term" value="F:ATP hydrolysis activity"/>
    <property type="evidence" value="ECO:0007669"/>
    <property type="project" value="InterPro"/>
</dbReference>
<organism evidence="2 3">
    <name type="scientific">Penicillium arizonense</name>
    <dbReference type="NCBI Taxonomy" id="1835702"/>
    <lineage>
        <taxon>Eukaryota</taxon>
        <taxon>Fungi</taxon>
        <taxon>Dikarya</taxon>
        <taxon>Ascomycota</taxon>
        <taxon>Pezizomycotina</taxon>
        <taxon>Eurotiomycetes</taxon>
        <taxon>Eurotiomycetidae</taxon>
        <taxon>Eurotiales</taxon>
        <taxon>Aspergillaceae</taxon>
        <taxon>Penicillium</taxon>
    </lineage>
</organism>
<dbReference type="Gene3D" id="3.40.50.300">
    <property type="entry name" value="P-loop containing nucleotide triphosphate hydrolases"/>
    <property type="match status" value="1"/>
</dbReference>
<dbReference type="Proteomes" id="UP000177622">
    <property type="component" value="Unassembled WGS sequence"/>
</dbReference>
<dbReference type="RefSeq" id="XP_022490121.1">
    <property type="nucleotide sequence ID" value="XM_022629769.1"/>
</dbReference>
<sequence length="152" mass="16553">MLAEQLKEVFGYFAIYAQVNPTEFDILLLVTGLIFAIACGVPFPPLARAHAPVLRGLNAHVRPGQFCGLVGPSGAGKSTIISLVERMYLPTSGEILVDETDITKRDDISFRDHIALVPQEGVLFEGTVRFNASLGARPDTQVSDEEIIEAWL</sequence>
<dbReference type="GeneID" id="34574503"/>
<comment type="caution">
    <text evidence="2">The sequence shown here is derived from an EMBL/GenBank/DDBJ whole genome shotgun (WGS) entry which is preliminary data.</text>
</comment>
<dbReference type="STRING" id="1835702.A0A1F5LNA4"/>
<protein>
    <recommendedName>
        <fullName evidence="1">ABC transporter domain-containing protein</fullName>
    </recommendedName>
</protein>
<gene>
    <name evidence="2" type="ORF">PENARI_c005G05874</name>
</gene>
<dbReference type="PANTHER" id="PTHR24221">
    <property type="entry name" value="ATP-BINDING CASSETTE SUB-FAMILY B"/>
    <property type="match status" value="1"/>
</dbReference>
<evidence type="ECO:0000313" key="3">
    <source>
        <dbReference type="Proteomes" id="UP000177622"/>
    </source>
</evidence>
<reference evidence="2 3" key="1">
    <citation type="journal article" date="2016" name="Sci. Rep.">
        <title>Penicillium arizonense, a new, genome sequenced fungal species, reveals a high chemical diversity in secreted metabolites.</title>
        <authorList>
            <person name="Grijseels S."/>
            <person name="Nielsen J.C."/>
            <person name="Randelovic M."/>
            <person name="Nielsen J."/>
            <person name="Nielsen K.F."/>
            <person name="Workman M."/>
            <person name="Frisvad J.C."/>
        </authorList>
    </citation>
    <scope>NUCLEOTIDE SEQUENCE [LARGE SCALE GENOMIC DNA]</scope>
    <source>
        <strain evidence="2 3">CBS 141311</strain>
    </source>
</reference>
<dbReference type="AlphaFoldDB" id="A0A1F5LNA4"/>
<dbReference type="InterPro" id="IPR027417">
    <property type="entry name" value="P-loop_NTPase"/>
</dbReference>
<dbReference type="Pfam" id="PF00005">
    <property type="entry name" value="ABC_tran"/>
    <property type="match status" value="1"/>
</dbReference>